<proteinExistence type="predicted"/>
<gene>
    <name evidence="2" type="ORF">PXEA_LOCUS12526</name>
</gene>
<dbReference type="Proteomes" id="UP000784294">
    <property type="component" value="Unassembled WGS sequence"/>
</dbReference>
<name>A0A3S5AAL0_9PLAT</name>
<accession>A0A3S5AAL0</accession>
<dbReference type="EMBL" id="CAAALY010040013">
    <property type="protein sequence ID" value="VEL19086.1"/>
    <property type="molecule type" value="Genomic_DNA"/>
</dbReference>
<dbReference type="AlphaFoldDB" id="A0A3S5AAL0"/>
<comment type="caution">
    <text evidence="2">The sequence shown here is derived from an EMBL/GenBank/DDBJ whole genome shotgun (WGS) entry which is preliminary data.</text>
</comment>
<reference evidence="2" key="1">
    <citation type="submission" date="2018-11" db="EMBL/GenBank/DDBJ databases">
        <authorList>
            <consortium name="Pathogen Informatics"/>
        </authorList>
    </citation>
    <scope>NUCLEOTIDE SEQUENCE</scope>
</reference>
<keyword evidence="1" id="KW-0812">Transmembrane</keyword>
<evidence type="ECO:0000313" key="3">
    <source>
        <dbReference type="Proteomes" id="UP000784294"/>
    </source>
</evidence>
<evidence type="ECO:0000313" key="2">
    <source>
        <dbReference type="EMBL" id="VEL19086.1"/>
    </source>
</evidence>
<organism evidence="2 3">
    <name type="scientific">Protopolystoma xenopodis</name>
    <dbReference type="NCBI Taxonomy" id="117903"/>
    <lineage>
        <taxon>Eukaryota</taxon>
        <taxon>Metazoa</taxon>
        <taxon>Spiralia</taxon>
        <taxon>Lophotrochozoa</taxon>
        <taxon>Platyhelminthes</taxon>
        <taxon>Monogenea</taxon>
        <taxon>Polyopisthocotylea</taxon>
        <taxon>Polystomatidea</taxon>
        <taxon>Polystomatidae</taxon>
        <taxon>Protopolystoma</taxon>
    </lineage>
</organism>
<keyword evidence="1" id="KW-1133">Transmembrane helix</keyword>
<protein>
    <submittedName>
        <fullName evidence="2">Uncharacterized protein</fullName>
    </submittedName>
</protein>
<evidence type="ECO:0000256" key="1">
    <source>
        <dbReference type="SAM" id="Phobius"/>
    </source>
</evidence>
<keyword evidence="1" id="KW-0472">Membrane</keyword>
<sequence>MDDYRAAFIFLGLMQLIGGLMSLLAILGGQRERYRNSICCRLCLAPFISHSLPQNQATCLLSEAPTEMIVVDNDSVCDDSEQTDIHRRYFSPSKIGPFQIPEETAEDPPLGSTYLSHRLETESHELCSKLETGTIHPDNFLRENEVEVLDLQTKCHSALGISSLLSSNKHKLLPRDYNYSEGGEAGICFHGKGEEEMLIRPEVNGTVNKVNV</sequence>
<keyword evidence="3" id="KW-1185">Reference proteome</keyword>
<feature type="transmembrane region" description="Helical" evidence="1">
    <location>
        <begin position="6"/>
        <end position="27"/>
    </location>
</feature>